<evidence type="ECO:0000313" key="2">
    <source>
        <dbReference type="EMBL" id="TKW13429.1"/>
    </source>
</evidence>
<sequence length="122" mass="13689">MARNQWVQLQWPDRPPPRPSLSPESANREPGAARQNPTSRITPSTPARQIPRREASRGDLEPIRPAALLVRRFARSEERKSSTLAPMGVIYNFTREARDDSWLMADGGFVVDWIAVLIVAAS</sequence>
<feature type="compositionally biased region" description="Basic and acidic residues" evidence="1">
    <location>
        <begin position="51"/>
        <end position="61"/>
    </location>
</feature>
<dbReference type="Gramene" id="TKW13429">
    <property type="protein sequence ID" value="TKW13429"/>
    <property type="gene ID" value="SEVIR_5G100600v2"/>
</dbReference>
<evidence type="ECO:0000256" key="1">
    <source>
        <dbReference type="SAM" id="MobiDB-lite"/>
    </source>
</evidence>
<feature type="region of interest" description="Disordered" evidence="1">
    <location>
        <begin position="1"/>
        <end position="61"/>
    </location>
</feature>
<organism evidence="2 3">
    <name type="scientific">Setaria viridis</name>
    <name type="common">Green bristlegrass</name>
    <name type="synonym">Setaria italica subsp. viridis</name>
    <dbReference type="NCBI Taxonomy" id="4556"/>
    <lineage>
        <taxon>Eukaryota</taxon>
        <taxon>Viridiplantae</taxon>
        <taxon>Streptophyta</taxon>
        <taxon>Embryophyta</taxon>
        <taxon>Tracheophyta</taxon>
        <taxon>Spermatophyta</taxon>
        <taxon>Magnoliopsida</taxon>
        <taxon>Liliopsida</taxon>
        <taxon>Poales</taxon>
        <taxon>Poaceae</taxon>
        <taxon>PACMAD clade</taxon>
        <taxon>Panicoideae</taxon>
        <taxon>Panicodae</taxon>
        <taxon>Paniceae</taxon>
        <taxon>Cenchrinae</taxon>
        <taxon>Setaria</taxon>
    </lineage>
</organism>
<keyword evidence="3" id="KW-1185">Reference proteome</keyword>
<dbReference type="AlphaFoldDB" id="A0A4U6UI41"/>
<name>A0A4U6UI41_SETVI</name>
<proteinExistence type="predicted"/>
<gene>
    <name evidence="2" type="ORF">SEVIR_5G100600v2</name>
</gene>
<accession>A0A4U6UI41</accession>
<protein>
    <submittedName>
        <fullName evidence="2">Uncharacterized protein</fullName>
    </submittedName>
</protein>
<feature type="compositionally biased region" description="Polar residues" evidence="1">
    <location>
        <begin position="35"/>
        <end position="47"/>
    </location>
</feature>
<dbReference type="EMBL" id="CM016556">
    <property type="protein sequence ID" value="TKW13429.1"/>
    <property type="molecule type" value="Genomic_DNA"/>
</dbReference>
<evidence type="ECO:0000313" key="3">
    <source>
        <dbReference type="Proteomes" id="UP000298652"/>
    </source>
</evidence>
<dbReference type="Proteomes" id="UP000298652">
    <property type="component" value="Chromosome 5"/>
</dbReference>
<reference evidence="2" key="1">
    <citation type="submission" date="2019-03" db="EMBL/GenBank/DDBJ databases">
        <title>WGS assembly of Setaria viridis.</title>
        <authorList>
            <person name="Huang P."/>
            <person name="Jenkins J."/>
            <person name="Grimwood J."/>
            <person name="Barry K."/>
            <person name="Healey A."/>
            <person name="Mamidi S."/>
            <person name="Sreedasyam A."/>
            <person name="Shu S."/>
            <person name="Feldman M."/>
            <person name="Wu J."/>
            <person name="Yu Y."/>
            <person name="Chen C."/>
            <person name="Johnson J."/>
            <person name="Rokhsar D."/>
            <person name="Baxter I."/>
            <person name="Schmutz J."/>
            <person name="Brutnell T."/>
            <person name="Kellogg E."/>
        </authorList>
    </citation>
    <scope>NUCLEOTIDE SEQUENCE [LARGE SCALE GENOMIC DNA]</scope>
</reference>